<dbReference type="Proteomes" id="UP000236737">
    <property type="component" value="Unassembled WGS sequence"/>
</dbReference>
<evidence type="ECO:0000313" key="2">
    <source>
        <dbReference type="Proteomes" id="UP000236737"/>
    </source>
</evidence>
<dbReference type="RefSeq" id="WP_159916775.1">
    <property type="nucleotide sequence ID" value="NZ_FNVP01000017.1"/>
</dbReference>
<proteinExistence type="predicted"/>
<dbReference type="EMBL" id="FNVP01000017">
    <property type="protein sequence ID" value="SEG48714.1"/>
    <property type="molecule type" value="Genomic_DNA"/>
</dbReference>
<gene>
    <name evidence="1" type="ORF">SAMN04488130_1174</name>
</gene>
<organism evidence="1 2">
    <name type="scientific">Flavobacterium urumqiense</name>
    <dbReference type="NCBI Taxonomy" id="935224"/>
    <lineage>
        <taxon>Bacteria</taxon>
        <taxon>Pseudomonadati</taxon>
        <taxon>Bacteroidota</taxon>
        <taxon>Flavobacteriia</taxon>
        <taxon>Flavobacteriales</taxon>
        <taxon>Flavobacteriaceae</taxon>
        <taxon>Flavobacterium</taxon>
    </lineage>
</organism>
<accession>A0A1H6AKM2</accession>
<evidence type="ECO:0000313" key="1">
    <source>
        <dbReference type="EMBL" id="SEG48714.1"/>
    </source>
</evidence>
<keyword evidence="2" id="KW-1185">Reference proteome</keyword>
<dbReference type="AlphaFoldDB" id="A0A1H6AKM2"/>
<protein>
    <submittedName>
        <fullName evidence="1">Uncharacterized protein</fullName>
    </submittedName>
</protein>
<name>A0A1H6AKM2_9FLAO</name>
<reference evidence="2" key="1">
    <citation type="submission" date="2016-10" db="EMBL/GenBank/DDBJ databases">
        <authorList>
            <person name="Varghese N."/>
            <person name="Submissions S."/>
        </authorList>
    </citation>
    <scope>NUCLEOTIDE SEQUENCE [LARGE SCALE GENOMIC DNA]</scope>
    <source>
        <strain evidence="2">CGMCC 1.9230</strain>
    </source>
</reference>
<sequence length="54" mass="6268">MKISNRDIKIFFLGFLTLFIIETIYDWDSTVGSIKRGYHDGYNFESDTNSAKAK</sequence>